<dbReference type="OrthoDB" id="2789670at2759"/>
<name>A0A1C7MRU6_GRIFR</name>
<dbReference type="PANTHER" id="PTHR46300">
    <property type="entry name" value="P450, PUTATIVE (EUROFUNG)-RELATED-RELATED"/>
    <property type="match status" value="1"/>
</dbReference>
<keyword evidence="11 12" id="KW-0472">Membrane</keyword>
<dbReference type="InterPro" id="IPR036396">
    <property type="entry name" value="Cyt_P450_sf"/>
</dbReference>
<keyword evidence="4" id="KW-0349">Heme</keyword>
<evidence type="ECO:0000256" key="9">
    <source>
        <dbReference type="ARBA" id="ARBA00023004"/>
    </source>
</evidence>
<dbReference type="Gene3D" id="1.10.630.10">
    <property type="entry name" value="Cytochrome P450"/>
    <property type="match status" value="1"/>
</dbReference>
<dbReference type="AlphaFoldDB" id="A0A1C7MRU6"/>
<evidence type="ECO:0000256" key="7">
    <source>
        <dbReference type="ARBA" id="ARBA00022989"/>
    </source>
</evidence>
<comment type="cofactor">
    <cofactor evidence="1">
        <name>heme</name>
        <dbReference type="ChEBI" id="CHEBI:30413"/>
    </cofactor>
</comment>
<dbReference type="OMA" id="MTHRELH"/>
<keyword evidence="9" id="KW-0408">Iron</keyword>
<sequence length="319" mass="35955">MALSPLTAAAVLVGLAIFAWLYSRRSLRGNGLRQPPGPPGLPLIGNLRDVPQPTGFPWLTYRQWSRDYGSDIIRLNVLGTNIVVVNSMEIATDLFEKRSNIYSDRSDMVMLNELVGFGWGLAFRRYCDAWRDSRKMAHHILHSTPVKQYRPIEQKATHELLRRLLSGTEFMDGLRHMAGLLIMSLSYDIEVLPDGDPYVEMAEAAIQSITATTNAGSYLVDSLPILKYIPEWFPGADFQRQARVWRESVNRLFREPFDIVKERMDAGVVRECAAKSLIEAFGKTAKDPAYTEDIIRSTLGSIYVGGADTVISQYVFCRC</sequence>
<comment type="similarity">
    <text evidence="3">Belongs to the cytochrome P450 family.</text>
</comment>
<feature type="transmembrane region" description="Helical" evidence="12">
    <location>
        <begin position="6"/>
        <end position="23"/>
    </location>
</feature>
<evidence type="ECO:0000256" key="8">
    <source>
        <dbReference type="ARBA" id="ARBA00023002"/>
    </source>
</evidence>
<dbReference type="PANTHER" id="PTHR46300:SF7">
    <property type="entry name" value="P450, PUTATIVE (EUROFUNG)-RELATED"/>
    <property type="match status" value="1"/>
</dbReference>
<evidence type="ECO:0000256" key="11">
    <source>
        <dbReference type="ARBA" id="ARBA00023136"/>
    </source>
</evidence>
<keyword evidence="6" id="KW-0479">Metal-binding</keyword>
<dbReference type="GO" id="GO:0020037">
    <property type="term" value="F:heme binding"/>
    <property type="evidence" value="ECO:0007669"/>
    <property type="project" value="InterPro"/>
</dbReference>
<keyword evidence="14" id="KW-1185">Reference proteome</keyword>
<keyword evidence="10" id="KW-0503">Monooxygenase</keyword>
<dbReference type="InterPro" id="IPR001128">
    <property type="entry name" value="Cyt_P450"/>
</dbReference>
<evidence type="ECO:0000313" key="14">
    <source>
        <dbReference type="Proteomes" id="UP000092993"/>
    </source>
</evidence>
<evidence type="ECO:0000256" key="3">
    <source>
        <dbReference type="ARBA" id="ARBA00010617"/>
    </source>
</evidence>
<keyword evidence="5 12" id="KW-0812">Transmembrane</keyword>
<protein>
    <submittedName>
        <fullName evidence="13">O-methylsterigmatocystin oxidoreductase</fullName>
    </submittedName>
</protein>
<comment type="subcellular location">
    <subcellularLocation>
        <location evidence="2">Membrane</location>
        <topology evidence="2">Single-pass membrane protein</topology>
    </subcellularLocation>
</comment>
<keyword evidence="8" id="KW-0560">Oxidoreductase</keyword>
<keyword evidence="7 12" id="KW-1133">Transmembrane helix</keyword>
<organism evidence="13 14">
    <name type="scientific">Grifola frondosa</name>
    <name type="common">Maitake</name>
    <name type="synonym">Polyporus frondosus</name>
    <dbReference type="NCBI Taxonomy" id="5627"/>
    <lineage>
        <taxon>Eukaryota</taxon>
        <taxon>Fungi</taxon>
        <taxon>Dikarya</taxon>
        <taxon>Basidiomycota</taxon>
        <taxon>Agaricomycotina</taxon>
        <taxon>Agaricomycetes</taxon>
        <taxon>Polyporales</taxon>
        <taxon>Grifolaceae</taxon>
        <taxon>Grifola</taxon>
    </lineage>
</organism>
<dbReference type="GO" id="GO:0016020">
    <property type="term" value="C:membrane"/>
    <property type="evidence" value="ECO:0007669"/>
    <property type="project" value="UniProtKB-SubCell"/>
</dbReference>
<dbReference type="Pfam" id="PF00067">
    <property type="entry name" value="p450"/>
    <property type="match status" value="1"/>
</dbReference>
<gene>
    <name evidence="13" type="primary">ordA_25</name>
    <name evidence="13" type="ORF">A0H81_00862</name>
</gene>
<dbReference type="EMBL" id="LUGG01000001">
    <property type="protein sequence ID" value="OBZ79585.1"/>
    <property type="molecule type" value="Genomic_DNA"/>
</dbReference>
<evidence type="ECO:0000256" key="5">
    <source>
        <dbReference type="ARBA" id="ARBA00022692"/>
    </source>
</evidence>
<dbReference type="SUPFAM" id="SSF48264">
    <property type="entry name" value="Cytochrome P450"/>
    <property type="match status" value="1"/>
</dbReference>
<dbReference type="GO" id="GO:0016705">
    <property type="term" value="F:oxidoreductase activity, acting on paired donors, with incorporation or reduction of molecular oxygen"/>
    <property type="evidence" value="ECO:0007669"/>
    <property type="project" value="InterPro"/>
</dbReference>
<dbReference type="GO" id="GO:0004497">
    <property type="term" value="F:monooxygenase activity"/>
    <property type="evidence" value="ECO:0007669"/>
    <property type="project" value="UniProtKB-KW"/>
</dbReference>
<comment type="caution">
    <text evidence="13">The sequence shown here is derived from an EMBL/GenBank/DDBJ whole genome shotgun (WGS) entry which is preliminary data.</text>
</comment>
<dbReference type="InterPro" id="IPR050364">
    <property type="entry name" value="Cytochrome_P450_fung"/>
</dbReference>
<reference evidence="13 14" key="1">
    <citation type="submission" date="2016-03" db="EMBL/GenBank/DDBJ databases">
        <title>Whole genome sequencing of Grifola frondosa 9006-11.</title>
        <authorList>
            <person name="Min B."/>
            <person name="Park H."/>
            <person name="Kim J.-G."/>
            <person name="Cho H."/>
            <person name="Oh Y.-L."/>
            <person name="Kong W.-S."/>
            <person name="Choi I.-G."/>
        </authorList>
    </citation>
    <scope>NUCLEOTIDE SEQUENCE [LARGE SCALE GENOMIC DNA]</scope>
    <source>
        <strain evidence="13 14">9006-11</strain>
    </source>
</reference>
<evidence type="ECO:0000256" key="1">
    <source>
        <dbReference type="ARBA" id="ARBA00001971"/>
    </source>
</evidence>
<evidence type="ECO:0000256" key="12">
    <source>
        <dbReference type="SAM" id="Phobius"/>
    </source>
</evidence>
<proteinExistence type="inferred from homology"/>
<evidence type="ECO:0000256" key="6">
    <source>
        <dbReference type="ARBA" id="ARBA00022723"/>
    </source>
</evidence>
<evidence type="ECO:0000313" key="13">
    <source>
        <dbReference type="EMBL" id="OBZ79585.1"/>
    </source>
</evidence>
<evidence type="ECO:0000256" key="2">
    <source>
        <dbReference type="ARBA" id="ARBA00004167"/>
    </source>
</evidence>
<dbReference type="Proteomes" id="UP000092993">
    <property type="component" value="Unassembled WGS sequence"/>
</dbReference>
<accession>A0A1C7MRU6</accession>
<evidence type="ECO:0000256" key="4">
    <source>
        <dbReference type="ARBA" id="ARBA00022617"/>
    </source>
</evidence>
<dbReference type="GO" id="GO:0005506">
    <property type="term" value="F:iron ion binding"/>
    <property type="evidence" value="ECO:0007669"/>
    <property type="project" value="InterPro"/>
</dbReference>
<dbReference type="STRING" id="5627.A0A1C7MRU6"/>
<evidence type="ECO:0000256" key="10">
    <source>
        <dbReference type="ARBA" id="ARBA00023033"/>
    </source>
</evidence>